<sequence>MSARRSQIDPRDVPAAMAARRLGMTEDAFARALPNLVARGFPKQDPDTTNFDLAAIDRWCDARHPHLFGGGVEMGARDARTVVSDRIAMMRAGHG</sequence>
<gene>
    <name evidence="1" type="ORF">GCM10017643_13850</name>
</gene>
<keyword evidence="2" id="KW-1185">Reference proteome</keyword>
<reference evidence="1" key="1">
    <citation type="journal article" date="2014" name="Int. J. Syst. Evol. Microbiol.">
        <title>Complete genome sequence of Corynebacterium casei LMG S-19264T (=DSM 44701T), isolated from a smear-ripened cheese.</title>
        <authorList>
            <consortium name="US DOE Joint Genome Institute (JGI-PGF)"/>
            <person name="Walter F."/>
            <person name="Albersmeier A."/>
            <person name="Kalinowski J."/>
            <person name="Ruckert C."/>
        </authorList>
    </citation>
    <scope>NUCLEOTIDE SEQUENCE</scope>
    <source>
        <strain evidence="1">VKM B-2484</strain>
    </source>
</reference>
<name>A0A9W6J8M7_9HYPH</name>
<dbReference type="Proteomes" id="UP001143370">
    <property type="component" value="Unassembled WGS sequence"/>
</dbReference>
<reference evidence="1" key="2">
    <citation type="submission" date="2023-01" db="EMBL/GenBank/DDBJ databases">
        <authorList>
            <person name="Sun Q."/>
            <person name="Evtushenko L."/>
        </authorList>
    </citation>
    <scope>NUCLEOTIDE SEQUENCE</scope>
    <source>
        <strain evidence="1">VKM B-2484</strain>
    </source>
</reference>
<organism evidence="1 2">
    <name type="scientific">Ancylobacter dichloromethanicus</name>
    <dbReference type="NCBI Taxonomy" id="518825"/>
    <lineage>
        <taxon>Bacteria</taxon>
        <taxon>Pseudomonadati</taxon>
        <taxon>Pseudomonadota</taxon>
        <taxon>Alphaproteobacteria</taxon>
        <taxon>Hyphomicrobiales</taxon>
        <taxon>Xanthobacteraceae</taxon>
        <taxon>Ancylobacter</taxon>
    </lineage>
</organism>
<dbReference type="EMBL" id="BSFJ01000005">
    <property type="protein sequence ID" value="GLK71270.1"/>
    <property type="molecule type" value="Genomic_DNA"/>
</dbReference>
<dbReference type="AlphaFoldDB" id="A0A9W6J8M7"/>
<dbReference type="RefSeq" id="WP_213372356.1">
    <property type="nucleotide sequence ID" value="NZ_BSFJ01000005.1"/>
</dbReference>
<accession>A0A9W6J8M7</accession>
<evidence type="ECO:0000313" key="2">
    <source>
        <dbReference type="Proteomes" id="UP001143370"/>
    </source>
</evidence>
<protein>
    <submittedName>
        <fullName evidence="1">Uncharacterized protein</fullName>
    </submittedName>
</protein>
<evidence type="ECO:0000313" key="1">
    <source>
        <dbReference type="EMBL" id="GLK71270.1"/>
    </source>
</evidence>
<proteinExistence type="predicted"/>
<comment type="caution">
    <text evidence="1">The sequence shown here is derived from an EMBL/GenBank/DDBJ whole genome shotgun (WGS) entry which is preliminary data.</text>
</comment>